<accession>A0ABU8H093</accession>
<comment type="caution">
    <text evidence="3">The sequence shown here is derived from an EMBL/GenBank/DDBJ whole genome shotgun (WGS) entry which is preliminary data.</text>
</comment>
<evidence type="ECO:0008006" key="5">
    <source>
        <dbReference type="Google" id="ProtNLM"/>
    </source>
</evidence>
<feature type="chain" id="PRO_5046355681" description="Lipoprotein" evidence="2">
    <location>
        <begin position="16"/>
        <end position="91"/>
    </location>
</feature>
<protein>
    <recommendedName>
        <fullName evidence="5">Lipoprotein</fullName>
    </recommendedName>
</protein>
<dbReference type="PROSITE" id="PS51257">
    <property type="entry name" value="PROKAR_LIPOPROTEIN"/>
    <property type="match status" value="1"/>
</dbReference>
<sequence length="91" mass="10052">MRSLFLLLPVTLATAGCVSTATSIVKAPFQVAGKAVDWTTTSQSEADRNYGRKMRKQEAKEGRERKKAAARCRSHPDDQDACHYAGYRAGY</sequence>
<gene>
    <name evidence="3" type="ORF">V8201_05305</name>
</gene>
<dbReference type="Proteomes" id="UP001367771">
    <property type="component" value="Unassembled WGS sequence"/>
</dbReference>
<name>A0ABU8H093_9SPHN</name>
<keyword evidence="2" id="KW-0732">Signal</keyword>
<evidence type="ECO:0000313" key="4">
    <source>
        <dbReference type="Proteomes" id="UP001367771"/>
    </source>
</evidence>
<dbReference type="RefSeq" id="WP_037531471.1">
    <property type="nucleotide sequence ID" value="NZ_JBBBDM010000002.1"/>
</dbReference>
<evidence type="ECO:0000256" key="1">
    <source>
        <dbReference type="SAM" id="MobiDB-lite"/>
    </source>
</evidence>
<proteinExistence type="predicted"/>
<reference evidence="3 4" key="1">
    <citation type="journal article" date="2013" name="Int. J. Syst. Evol. Microbiol.">
        <title>Sphingomonas kyungheensis sp. nov., a bacterium with ginsenoside-converting activity isolated from soil of a ginseng field.</title>
        <authorList>
            <person name="Son H.M."/>
            <person name="Yang J.E."/>
            <person name="Park Y."/>
            <person name="Han C.K."/>
            <person name="Kim S.G."/>
            <person name="Kook M."/>
            <person name="Yi T.H."/>
        </authorList>
    </citation>
    <scope>NUCLEOTIDE SEQUENCE [LARGE SCALE GENOMIC DNA]</scope>
    <source>
        <strain evidence="3 4">LMG 26582</strain>
    </source>
</reference>
<feature type="compositionally biased region" description="Basic and acidic residues" evidence="1">
    <location>
        <begin position="45"/>
        <end position="64"/>
    </location>
</feature>
<feature type="signal peptide" evidence="2">
    <location>
        <begin position="1"/>
        <end position="15"/>
    </location>
</feature>
<organism evidence="3 4">
    <name type="scientific">Sphingomonas kyungheensis</name>
    <dbReference type="NCBI Taxonomy" id="1069987"/>
    <lineage>
        <taxon>Bacteria</taxon>
        <taxon>Pseudomonadati</taxon>
        <taxon>Pseudomonadota</taxon>
        <taxon>Alphaproteobacteria</taxon>
        <taxon>Sphingomonadales</taxon>
        <taxon>Sphingomonadaceae</taxon>
        <taxon>Sphingomonas</taxon>
    </lineage>
</organism>
<dbReference type="EMBL" id="JBBBDM010000002">
    <property type="protein sequence ID" value="MEI5686494.1"/>
    <property type="molecule type" value="Genomic_DNA"/>
</dbReference>
<feature type="region of interest" description="Disordered" evidence="1">
    <location>
        <begin position="42"/>
        <end position="78"/>
    </location>
</feature>
<evidence type="ECO:0000313" key="3">
    <source>
        <dbReference type="EMBL" id="MEI5686494.1"/>
    </source>
</evidence>
<keyword evidence="4" id="KW-1185">Reference proteome</keyword>
<evidence type="ECO:0000256" key="2">
    <source>
        <dbReference type="SAM" id="SignalP"/>
    </source>
</evidence>